<keyword evidence="1" id="KW-0479">Metal-binding</keyword>
<dbReference type="SUPFAM" id="SSF144232">
    <property type="entry name" value="HIT/MYND zinc finger-like"/>
    <property type="match status" value="1"/>
</dbReference>
<dbReference type="STRING" id="154538.A0A1M2VJ93"/>
<reference evidence="6 7" key="1">
    <citation type="submission" date="2016-10" db="EMBL/GenBank/DDBJ databases">
        <title>Genome sequence of the basidiomycete white-rot fungus Trametes pubescens.</title>
        <authorList>
            <person name="Makela M.R."/>
            <person name="Granchi Z."/>
            <person name="Peng M."/>
            <person name="De Vries R.P."/>
            <person name="Grigoriev I."/>
            <person name="Riley R."/>
            <person name="Hilden K."/>
        </authorList>
    </citation>
    <scope>NUCLEOTIDE SEQUENCE [LARGE SCALE GENOMIC DNA]</scope>
    <source>
        <strain evidence="6 7">FBCC735</strain>
    </source>
</reference>
<sequence>MDYAHVRRGLTRVHAMVHGLRLADTHAPYHTMPLRPAHIVHPLAGSCANCEMAANDGACLKLKRCSRCHMTRYCGRACQKRDWAQHRVVCGMVHEIVFENWHLVRYYATLVSSSGSCACAY</sequence>
<dbReference type="AlphaFoldDB" id="A0A1M2VJ93"/>
<keyword evidence="2 4" id="KW-0863">Zinc-finger</keyword>
<evidence type="ECO:0000256" key="4">
    <source>
        <dbReference type="PROSITE-ProRule" id="PRU00134"/>
    </source>
</evidence>
<protein>
    <recommendedName>
        <fullName evidence="5">MYND-type domain-containing protein</fullName>
    </recommendedName>
</protein>
<dbReference type="Pfam" id="PF01753">
    <property type="entry name" value="zf-MYND"/>
    <property type="match status" value="1"/>
</dbReference>
<keyword evidence="7" id="KW-1185">Reference proteome</keyword>
<dbReference type="OrthoDB" id="1917726at2759"/>
<dbReference type="InterPro" id="IPR002893">
    <property type="entry name" value="Znf_MYND"/>
</dbReference>
<dbReference type="EMBL" id="MNAD01001145">
    <property type="protein sequence ID" value="OJT07671.1"/>
    <property type="molecule type" value="Genomic_DNA"/>
</dbReference>
<name>A0A1M2VJ93_TRAPU</name>
<evidence type="ECO:0000256" key="2">
    <source>
        <dbReference type="ARBA" id="ARBA00022771"/>
    </source>
</evidence>
<proteinExistence type="predicted"/>
<evidence type="ECO:0000259" key="5">
    <source>
        <dbReference type="PROSITE" id="PS50865"/>
    </source>
</evidence>
<accession>A0A1M2VJ93</accession>
<dbReference type="GO" id="GO:0008270">
    <property type="term" value="F:zinc ion binding"/>
    <property type="evidence" value="ECO:0007669"/>
    <property type="project" value="UniProtKB-KW"/>
</dbReference>
<feature type="domain" description="MYND-type" evidence="5">
    <location>
        <begin position="47"/>
        <end position="90"/>
    </location>
</feature>
<gene>
    <name evidence="6" type="ORF">TRAPUB_1470</name>
</gene>
<evidence type="ECO:0000313" key="7">
    <source>
        <dbReference type="Proteomes" id="UP000184267"/>
    </source>
</evidence>
<evidence type="ECO:0000313" key="6">
    <source>
        <dbReference type="EMBL" id="OJT07671.1"/>
    </source>
</evidence>
<keyword evidence="3" id="KW-0862">Zinc</keyword>
<evidence type="ECO:0000256" key="1">
    <source>
        <dbReference type="ARBA" id="ARBA00022723"/>
    </source>
</evidence>
<comment type="caution">
    <text evidence="6">The sequence shown here is derived from an EMBL/GenBank/DDBJ whole genome shotgun (WGS) entry which is preliminary data.</text>
</comment>
<dbReference type="Proteomes" id="UP000184267">
    <property type="component" value="Unassembled WGS sequence"/>
</dbReference>
<dbReference type="PROSITE" id="PS01360">
    <property type="entry name" value="ZF_MYND_1"/>
    <property type="match status" value="1"/>
</dbReference>
<dbReference type="Gene3D" id="6.10.140.2220">
    <property type="match status" value="1"/>
</dbReference>
<dbReference type="PROSITE" id="PS50865">
    <property type="entry name" value="ZF_MYND_2"/>
    <property type="match status" value="1"/>
</dbReference>
<organism evidence="6 7">
    <name type="scientific">Trametes pubescens</name>
    <name type="common">White-rot fungus</name>
    <dbReference type="NCBI Taxonomy" id="154538"/>
    <lineage>
        <taxon>Eukaryota</taxon>
        <taxon>Fungi</taxon>
        <taxon>Dikarya</taxon>
        <taxon>Basidiomycota</taxon>
        <taxon>Agaricomycotina</taxon>
        <taxon>Agaricomycetes</taxon>
        <taxon>Polyporales</taxon>
        <taxon>Polyporaceae</taxon>
        <taxon>Trametes</taxon>
    </lineage>
</organism>
<evidence type="ECO:0000256" key="3">
    <source>
        <dbReference type="ARBA" id="ARBA00022833"/>
    </source>
</evidence>